<dbReference type="Proteomes" id="UP000598997">
    <property type="component" value="Unassembled WGS sequence"/>
</dbReference>
<keyword evidence="3 6" id="KW-0694">RNA-binding</keyword>
<dbReference type="EMBL" id="BMIO01000001">
    <property type="protein sequence ID" value="GGD32289.1"/>
    <property type="molecule type" value="Genomic_DNA"/>
</dbReference>
<dbReference type="PRINTS" id="PR00973">
    <property type="entry name" value="RIBOSOMALS17"/>
</dbReference>
<dbReference type="GO" id="GO:0022627">
    <property type="term" value="C:cytosolic small ribosomal subunit"/>
    <property type="evidence" value="ECO:0007669"/>
    <property type="project" value="UniProtKB-UniRule"/>
</dbReference>
<evidence type="ECO:0000256" key="1">
    <source>
        <dbReference type="ARBA" id="ARBA00010254"/>
    </source>
</evidence>
<dbReference type="CDD" id="cd00364">
    <property type="entry name" value="Ribosomal_uS17"/>
    <property type="match status" value="1"/>
</dbReference>
<keyword evidence="8" id="KW-1185">Reference proteome</keyword>
<dbReference type="GO" id="GO:0003735">
    <property type="term" value="F:structural constituent of ribosome"/>
    <property type="evidence" value="ECO:0007669"/>
    <property type="project" value="UniProtKB-UniRule"/>
</dbReference>
<dbReference type="InterPro" id="IPR019984">
    <property type="entry name" value="Ribosomal_uS17_bact/chlr"/>
</dbReference>
<accession>A0A916Y6D2</accession>
<sequence>MPKRILIGTVVSDKTDKTVVVKVERKVKHPLYGKIIRRSKKYHAHDADNTFRTGEKVRIEEVAPISKLKTWKVLDRVGGRADTALEADIEVEAANG</sequence>
<evidence type="ECO:0000313" key="8">
    <source>
        <dbReference type="Proteomes" id="UP000598997"/>
    </source>
</evidence>
<proteinExistence type="inferred from homology"/>
<dbReference type="Pfam" id="PF00366">
    <property type="entry name" value="Ribosomal_S17"/>
    <property type="match status" value="1"/>
</dbReference>
<evidence type="ECO:0000256" key="4">
    <source>
        <dbReference type="ARBA" id="ARBA00022980"/>
    </source>
</evidence>
<dbReference type="SUPFAM" id="SSF50249">
    <property type="entry name" value="Nucleic acid-binding proteins"/>
    <property type="match status" value="1"/>
</dbReference>
<evidence type="ECO:0000256" key="6">
    <source>
        <dbReference type="HAMAP-Rule" id="MF_01345"/>
    </source>
</evidence>
<comment type="subunit">
    <text evidence="6">Part of the 30S ribosomal subunit.</text>
</comment>
<keyword evidence="4 6" id="KW-0689">Ribosomal protein</keyword>
<dbReference type="NCBIfam" id="TIGR03635">
    <property type="entry name" value="uS17_bact"/>
    <property type="match status" value="1"/>
</dbReference>
<comment type="caution">
    <text evidence="7">The sequence shown here is derived from an EMBL/GenBank/DDBJ whole genome shotgun (WGS) entry which is preliminary data.</text>
</comment>
<dbReference type="GO" id="GO:0019843">
    <property type="term" value="F:rRNA binding"/>
    <property type="evidence" value="ECO:0007669"/>
    <property type="project" value="UniProtKB-UniRule"/>
</dbReference>
<dbReference type="Gene3D" id="2.40.50.140">
    <property type="entry name" value="Nucleic acid-binding proteins"/>
    <property type="match status" value="1"/>
</dbReference>
<reference evidence="7 8" key="1">
    <citation type="journal article" date="2014" name="Int. J. Syst. Evol. Microbiol.">
        <title>Complete genome sequence of Corynebacterium casei LMG S-19264T (=DSM 44701T), isolated from a smear-ripened cheese.</title>
        <authorList>
            <consortium name="US DOE Joint Genome Institute (JGI-PGF)"/>
            <person name="Walter F."/>
            <person name="Albersmeier A."/>
            <person name="Kalinowski J."/>
            <person name="Ruckert C."/>
        </authorList>
    </citation>
    <scope>NUCLEOTIDE SEQUENCE [LARGE SCALE GENOMIC DNA]</scope>
    <source>
        <strain evidence="7 8">CGMCC 1.15358</strain>
    </source>
</reference>
<comment type="similarity">
    <text evidence="1 6">Belongs to the universal ribosomal protein uS17 family.</text>
</comment>
<dbReference type="HAMAP" id="MF_01345_B">
    <property type="entry name" value="Ribosomal_uS17_B"/>
    <property type="match status" value="1"/>
</dbReference>
<keyword evidence="2 6" id="KW-0699">rRNA-binding</keyword>
<dbReference type="PANTHER" id="PTHR10744">
    <property type="entry name" value="40S RIBOSOMAL PROTEIN S11 FAMILY MEMBER"/>
    <property type="match status" value="1"/>
</dbReference>
<dbReference type="NCBIfam" id="NF004123">
    <property type="entry name" value="PRK05610.1"/>
    <property type="match status" value="1"/>
</dbReference>
<organism evidence="7 8">
    <name type="scientific">Croceicoccus pelagius</name>
    <dbReference type="NCBI Taxonomy" id="1703341"/>
    <lineage>
        <taxon>Bacteria</taxon>
        <taxon>Pseudomonadati</taxon>
        <taxon>Pseudomonadota</taxon>
        <taxon>Alphaproteobacteria</taxon>
        <taxon>Sphingomonadales</taxon>
        <taxon>Erythrobacteraceae</taxon>
        <taxon>Croceicoccus</taxon>
    </lineage>
</organism>
<dbReference type="InterPro" id="IPR012340">
    <property type="entry name" value="NA-bd_OB-fold"/>
</dbReference>
<evidence type="ECO:0000256" key="5">
    <source>
        <dbReference type="ARBA" id="ARBA00023274"/>
    </source>
</evidence>
<dbReference type="AlphaFoldDB" id="A0A916Y6D2"/>
<dbReference type="GO" id="GO:0006412">
    <property type="term" value="P:translation"/>
    <property type="evidence" value="ECO:0007669"/>
    <property type="project" value="UniProtKB-UniRule"/>
</dbReference>
<dbReference type="OrthoDB" id="9811714at2"/>
<gene>
    <name evidence="6 7" type="primary">rpsQ</name>
    <name evidence="7" type="ORF">GCM10010989_02870</name>
</gene>
<dbReference type="PANTHER" id="PTHR10744:SF1">
    <property type="entry name" value="SMALL RIBOSOMAL SUBUNIT PROTEIN US17M"/>
    <property type="match status" value="1"/>
</dbReference>
<evidence type="ECO:0000313" key="7">
    <source>
        <dbReference type="EMBL" id="GGD32289.1"/>
    </source>
</evidence>
<evidence type="ECO:0000256" key="2">
    <source>
        <dbReference type="ARBA" id="ARBA00022730"/>
    </source>
</evidence>
<evidence type="ECO:0000256" key="3">
    <source>
        <dbReference type="ARBA" id="ARBA00022884"/>
    </source>
</evidence>
<protein>
    <recommendedName>
        <fullName evidence="6">Small ribosomal subunit protein uS17</fullName>
    </recommendedName>
</protein>
<dbReference type="RefSeq" id="WP_066765584.1">
    <property type="nucleotide sequence ID" value="NZ_BMIO01000001.1"/>
</dbReference>
<keyword evidence="5 6" id="KW-0687">Ribonucleoprotein</keyword>
<name>A0A916Y6D2_9SPHN</name>
<comment type="function">
    <text evidence="6">One of the primary rRNA binding proteins, it binds specifically to the 5'-end of 16S ribosomal RNA.</text>
</comment>
<dbReference type="InterPro" id="IPR000266">
    <property type="entry name" value="Ribosomal_uS17"/>
</dbReference>